<feature type="non-terminal residue" evidence="3">
    <location>
        <position position="174"/>
    </location>
</feature>
<dbReference type="InterPro" id="IPR019999">
    <property type="entry name" value="Anth_synth_I-like"/>
</dbReference>
<evidence type="ECO:0000313" key="3">
    <source>
        <dbReference type="EMBL" id="GAI35819.1"/>
    </source>
</evidence>
<organism evidence="3">
    <name type="scientific">marine sediment metagenome</name>
    <dbReference type="NCBI Taxonomy" id="412755"/>
    <lineage>
        <taxon>unclassified sequences</taxon>
        <taxon>metagenomes</taxon>
        <taxon>ecological metagenomes</taxon>
    </lineage>
</organism>
<sequence length="174" mass="19300">MTELEFKSLAAEGYNRIPLIAEAFADLETPLTLYLKLAQSHNTGKNTFLLESVVGGERFGRYSFIGLPASTKIRCSGQQIEVLKNDEVIETAEGNALEFIAEYQSRFKVAIRPGMPRFCGGLAGYFGYDAVRYIEKRLENSAPQDTLGLPDIQLLLTEELAVIDNLSGKLYLIV</sequence>
<dbReference type="PANTHER" id="PTHR11236:SF48">
    <property type="entry name" value="ISOCHORISMATE SYNTHASE MENF"/>
    <property type="match status" value="1"/>
</dbReference>
<evidence type="ECO:0000256" key="1">
    <source>
        <dbReference type="ARBA" id="ARBA00047683"/>
    </source>
</evidence>
<protein>
    <recommendedName>
        <fullName evidence="2">Anthranilate synthase component I N-terminal domain-containing protein</fullName>
    </recommendedName>
</protein>
<dbReference type="InterPro" id="IPR006805">
    <property type="entry name" value="Anth_synth_I_N"/>
</dbReference>
<dbReference type="Pfam" id="PF04715">
    <property type="entry name" value="Anth_synt_I_N"/>
    <property type="match status" value="1"/>
</dbReference>
<dbReference type="SUPFAM" id="SSF56322">
    <property type="entry name" value="ADC synthase"/>
    <property type="match status" value="1"/>
</dbReference>
<evidence type="ECO:0000259" key="2">
    <source>
        <dbReference type="Pfam" id="PF04715"/>
    </source>
</evidence>
<dbReference type="EMBL" id="BARV01024673">
    <property type="protein sequence ID" value="GAI35819.1"/>
    <property type="molecule type" value="Genomic_DNA"/>
</dbReference>
<proteinExistence type="predicted"/>
<dbReference type="GO" id="GO:0000162">
    <property type="term" value="P:L-tryptophan biosynthetic process"/>
    <property type="evidence" value="ECO:0007669"/>
    <property type="project" value="TreeGrafter"/>
</dbReference>
<reference evidence="3" key="1">
    <citation type="journal article" date="2014" name="Front. Microbiol.">
        <title>High frequency of phylogenetically diverse reductive dehalogenase-homologous genes in deep subseafloor sedimentary metagenomes.</title>
        <authorList>
            <person name="Kawai M."/>
            <person name="Futagami T."/>
            <person name="Toyoda A."/>
            <person name="Takaki Y."/>
            <person name="Nishi S."/>
            <person name="Hori S."/>
            <person name="Arai W."/>
            <person name="Tsubouchi T."/>
            <person name="Morono Y."/>
            <person name="Uchiyama I."/>
            <person name="Ito T."/>
            <person name="Fujiyama A."/>
            <person name="Inagaki F."/>
            <person name="Takami H."/>
        </authorList>
    </citation>
    <scope>NUCLEOTIDE SEQUENCE</scope>
    <source>
        <strain evidence="3">Expedition CK06-06</strain>
    </source>
</reference>
<dbReference type="PANTHER" id="PTHR11236">
    <property type="entry name" value="AMINOBENZOATE/ANTHRANILATE SYNTHASE"/>
    <property type="match status" value="1"/>
</dbReference>
<comment type="caution">
    <text evidence="3">The sequence shown here is derived from an EMBL/GenBank/DDBJ whole genome shotgun (WGS) entry which is preliminary data.</text>
</comment>
<dbReference type="AlphaFoldDB" id="X1PXZ2"/>
<dbReference type="InterPro" id="IPR005801">
    <property type="entry name" value="ADC_synthase"/>
</dbReference>
<gene>
    <name evidence="3" type="ORF">S06H3_40229</name>
</gene>
<feature type="domain" description="Anthranilate synthase component I N-terminal" evidence="2">
    <location>
        <begin position="26"/>
        <end position="172"/>
    </location>
</feature>
<comment type="catalytic activity">
    <reaction evidence="1">
        <text>chorismate + L-glutamine = anthranilate + pyruvate + L-glutamate + H(+)</text>
        <dbReference type="Rhea" id="RHEA:21732"/>
        <dbReference type="ChEBI" id="CHEBI:15361"/>
        <dbReference type="ChEBI" id="CHEBI:15378"/>
        <dbReference type="ChEBI" id="CHEBI:16567"/>
        <dbReference type="ChEBI" id="CHEBI:29748"/>
        <dbReference type="ChEBI" id="CHEBI:29985"/>
        <dbReference type="ChEBI" id="CHEBI:58359"/>
        <dbReference type="EC" id="4.1.3.27"/>
    </reaction>
</comment>
<dbReference type="Gene3D" id="3.60.120.10">
    <property type="entry name" value="Anthranilate synthase"/>
    <property type="match status" value="1"/>
</dbReference>
<dbReference type="GO" id="GO:0004049">
    <property type="term" value="F:anthranilate synthase activity"/>
    <property type="evidence" value="ECO:0007669"/>
    <property type="project" value="UniProtKB-EC"/>
</dbReference>
<name>X1PXZ2_9ZZZZ</name>
<accession>X1PXZ2</accession>